<dbReference type="Proteomes" id="UP000316331">
    <property type="component" value="Unassembled WGS sequence"/>
</dbReference>
<dbReference type="EMBL" id="VFPG01000001">
    <property type="protein sequence ID" value="TQM28768.1"/>
    <property type="molecule type" value="Genomic_DNA"/>
</dbReference>
<sequence length="106" mass="11459">MTTENYSEKLRTAGYETDKVRARLESISGRVQDQLSTLLAVIGSDNFGSKYVQGNGSPGLTERLQGAVDGTSTMAESWANLSKGQYEAAVAAERNEDAARQLIEQV</sequence>
<proteinExistence type="predicted"/>
<dbReference type="AlphaFoldDB" id="A0A543F4L2"/>
<evidence type="ECO:0008006" key="3">
    <source>
        <dbReference type="Google" id="ProtNLM"/>
    </source>
</evidence>
<dbReference type="OrthoDB" id="4555157at2"/>
<name>A0A543F4L2_9NOCA</name>
<organism evidence="1 2">
    <name type="scientific">Nocardia bhagyanarayanae</name>
    <dbReference type="NCBI Taxonomy" id="1215925"/>
    <lineage>
        <taxon>Bacteria</taxon>
        <taxon>Bacillati</taxon>
        <taxon>Actinomycetota</taxon>
        <taxon>Actinomycetes</taxon>
        <taxon>Mycobacteriales</taxon>
        <taxon>Nocardiaceae</taxon>
        <taxon>Nocardia</taxon>
    </lineage>
</organism>
<keyword evidence="2" id="KW-1185">Reference proteome</keyword>
<reference evidence="1 2" key="1">
    <citation type="submission" date="2019-06" db="EMBL/GenBank/DDBJ databases">
        <title>Sequencing the genomes of 1000 actinobacteria strains.</title>
        <authorList>
            <person name="Klenk H.-P."/>
        </authorList>
    </citation>
    <scope>NUCLEOTIDE SEQUENCE [LARGE SCALE GENOMIC DNA]</scope>
    <source>
        <strain evidence="1 2">DSM 103495</strain>
    </source>
</reference>
<evidence type="ECO:0000313" key="2">
    <source>
        <dbReference type="Proteomes" id="UP000316331"/>
    </source>
</evidence>
<comment type="caution">
    <text evidence="1">The sequence shown here is derived from an EMBL/GenBank/DDBJ whole genome shotgun (WGS) entry which is preliminary data.</text>
</comment>
<evidence type="ECO:0000313" key="1">
    <source>
        <dbReference type="EMBL" id="TQM28768.1"/>
    </source>
</evidence>
<protein>
    <recommendedName>
        <fullName evidence="3">Excreted virulence factor EspC (Type VII ESX diderm)</fullName>
    </recommendedName>
</protein>
<accession>A0A543F4L2</accession>
<gene>
    <name evidence="1" type="ORF">FB390_0342</name>
</gene>
<dbReference type="RefSeq" id="WP_141807363.1">
    <property type="nucleotide sequence ID" value="NZ_VFPG01000001.1"/>
</dbReference>